<proteinExistence type="predicted"/>
<protein>
    <submittedName>
        <fullName evidence="2">Uncharacterized protein</fullName>
    </submittedName>
</protein>
<evidence type="ECO:0000313" key="1">
    <source>
        <dbReference type="EMBL" id="RGY66293.1"/>
    </source>
</evidence>
<accession>A0A2K9H3R2</accession>
<gene>
    <name evidence="2" type="ORF">DW228_20555</name>
    <name evidence="1" type="ORF">DXA27_18010</name>
</gene>
<evidence type="ECO:0000313" key="3">
    <source>
        <dbReference type="Proteomes" id="UP000266644"/>
    </source>
</evidence>
<sequence length="59" mass="6964">MVFGNNRLEKIEPLTSYIFSHETLQIQVKLISLIEIDITYPWIEIIYLTSKQFSATFVK</sequence>
<dbReference type="EMBL" id="QSDG01000019">
    <property type="protein sequence ID" value="RGY66293.1"/>
    <property type="molecule type" value="Genomic_DNA"/>
</dbReference>
<name>A0A2K9H3R2_BACFG</name>
<evidence type="ECO:0000313" key="4">
    <source>
        <dbReference type="Proteomes" id="UP000284614"/>
    </source>
</evidence>
<comment type="caution">
    <text evidence="2">The sequence shown here is derived from an EMBL/GenBank/DDBJ whole genome shotgun (WGS) entry which is preliminary data.</text>
</comment>
<reference evidence="3 4" key="1">
    <citation type="submission" date="2018-08" db="EMBL/GenBank/DDBJ databases">
        <title>A genome reference for cultivated species of the human gut microbiota.</title>
        <authorList>
            <person name="Zou Y."/>
            <person name="Xue W."/>
            <person name="Luo G."/>
        </authorList>
    </citation>
    <scope>NUCLEOTIDE SEQUENCE [LARGE SCALE GENOMIC DNA]</scope>
    <source>
        <strain evidence="2 3">AM18-6</strain>
        <strain evidence="1 4">OF01-1</strain>
    </source>
</reference>
<organism evidence="2 3">
    <name type="scientific">Bacteroides fragilis</name>
    <dbReference type="NCBI Taxonomy" id="817"/>
    <lineage>
        <taxon>Bacteria</taxon>
        <taxon>Pseudomonadati</taxon>
        <taxon>Bacteroidota</taxon>
        <taxon>Bacteroidia</taxon>
        <taxon>Bacteroidales</taxon>
        <taxon>Bacteroidaceae</taxon>
        <taxon>Bacteroides</taxon>
    </lineage>
</organism>
<dbReference type="Proteomes" id="UP000266644">
    <property type="component" value="Unassembled WGS sequence"/>
</dbReference>
<dbReference type="EMBL" id="QRJE01000040">
    <property type="protein sequence ID" value="RHH06726.1"/>
    <property type="molecule type" value="Genomic_DNA"/>
</dbReference>
<dbReference type="AlphaFoldDB" id="A0A2K9H3R2"/>
<evidence type="ECO:0000313" key="2">
    <source>
        <dbReference type="EMBL" id="RHH06726.1"/>
    </source>
</evidence>
<dbReference type="Proteomes" id="UP000284614">
    <property type="component" value="Unassembled WGS sequence"/>
</dbReference>